<dbReference type="EMBL" id="MRCY01000023">
    <property type="protein sequence ID" value="RKL14971.1"/>
    <property type="molecule type" value="Genomic_DNA"/>
</dbReference>
<feature type="compositionally biased region" description="Low complexity" evidence="1">
    <location>
        <begin position="161"/>
        <end position="210"/>
    </location>
</feature>
<dbReference type="VEuPathDB" id="FungiDB:FOXG_05935"/>
<keyword evidence="2" id="KW-0732">Signal</keyword>
<organism evidence="3 4">
    <name type="scientific">Fusarium oxysporum</name>
    <name type="common">Fusarium vascular wilt</name>
    <dbReference type="NCBI Taxonomy" id="5507"/>
    <lineage>
        <taxon>Eukaryota</taxon>
        <taxon>Fungi</taxon>
        <taxon>Dikarya</taxon>
        <taxon>Ascomycota</taxon>
        <taxon>Pezizomycotina</taxon>
        <taxon>Sordariomycetes</taxon>
        <taxon>Hypocreomycetidae</taxon>
        <taxon>Hypocreales</taxon>
        <taxon>Nectriaceae</taxon>
        <taxon>Fusarium</taxon>
        <taxon>Fusarium oxysporum species complex</taxon>
    </lineage>
</organism>
<proteinExistence type="predicted"/>
<dbReference type="VEuPathDB" id="FungiDB:HZS61_013517"/>
<feature type="compositionally biased region" description="Basic and acidic residues" evidence="1">
    <location>
        <begin position="143"/>
        <end position="160"/>
    </location>
</feature>
<protein>
    <recommendedName>
        <fullName evidence="5">Siderophore biosynthesis enzyme</fullName>
    </recommendedName>
</protein>
<evidence type="ECO:0000256" key="2">
    <source>
        <dbReference type="SAM" id="SignalP"/>
    </source>
</evidence>
<name>A0A420RD81_FUSOX</name>
<dbReference type="Proteomes" id="UP000285860">
    <property type="component" value="Unassembled WGS sequence"/>
</dbReference>
<dbReference type="AlphaFoldDB" id="A0A420RD81"/>
<evidence type="ECO:0000313" key="3">
    <source>
        <dbReference type="EMBL" id="RKL14971.1"/>
    </source>
</evidence>
<evidence type="ECO:0008006" key="5">
    <source>
        <dbReference type="Google" id="ProtNLM"/>
    </source>
</evidence>
<dbReference type="VEuPathDB" id="FungiDB:FOZG_07664"/>
<gene>
    <name evidence="3" type="ORF">BFJ68_g6104</name>
</gene>
<dbReference type="VEuPathDB" id="FungiDB:FOIG_06193"/>
<dbReference type="VEuPathDB" id="FungiDB:FOMG_11818"/>
<evidence type="ECO:0000256" key="1">
    <source>
        <dbReference type="SAM" id="MobiDB-lite"/>
    </source>
</evidence>
<sequence length="239" mass="23915">MATKFLTVALIAAVPALARTDLAGCTSYDTVLSNANGMYASRIWYVPDTGELCDFLDCGGGRAPPKTTVPGCPGYVGTATYSPLFINPKTLGGAVPEETGDSPTSTEEDVSESATITAAPTTETEESALTTEAGTETETETETETKSKDDEKTSTDKANDTKTITTLATHATPSASSGAGAVAGSASGSDSHSASHSDSSSETDAAATPASTVSTAGAVMPTAGAFLALAGAVMYAGML</sequence>
<accession>A0A420RD81</accession>
<feature type="chain" id="PRO_5019080537" description="Siderophore biosynthesis enzyme" evidence="2">
    <location>
        <begin position="19"/>
        <end position="239"/>
    </location>
</feature>
<feature type="compositionally biased region" description="Low complexity" evidence="1">
    <location>
        <begin position="112"/>
        <end position="134"/>
    </location>
</feature>
<reference evidence="3 4" key="1">
    <citation type="journal article" date="2018" name="Sci. Rep.">
        <title>Characterisation of pathogen-specific regions and novel effector candidates in Fusarium oxysporum f. sp. cepae.</title>
        <authorList>
            <person name="Armitage A.D."/>
            <person name="Taylor A."/>
            <person name="Sobczyk M.K."/>
            <person name="Baxter L."/>
            <person name="Greenfield B.P."/>
            <person name="Bates H.J."/>
            <person name="Wilson F."/>
            <person name="Jackson A.C."/>
            <person name="Ott S."/>
            <person name="Harrison R.J."/>
            <person name="Clarkson J.P."/>
        </authorList>
    </citation>
    <scope>NUCLEOTIDE SEQUENCE [LARGE SCALE GENOMIC DNA]</scope>
    <source>
        <strain evidence="3 4">Fo_A28</strain>
    </source>
</reference>
<dbReference type="VEuPathDB" id="FungiDB:FOC1_g10011959"/>
<evidence type="ECO:0000313" key="4">
    <source>
        <dbReference type="Proteomes" id="UP000285860"/>
    </source>
</evidence>
<feature type="signal peptide" evidence="2">
    <location>
        <begin position="1"/>
        <end position="18"/>
    </location>
</feature>
<feature type="region of interest" description="Disordered" evidence="1">
    <location>
        <begin position="90"/>
        <end position="210"/>
    </location>
</feature>
<comment type="caution">
    <text evidence="3">The sequence shown here is derived from an EMBL/GenBank/DDBJ whole genome shotgun (WGS) entry which is preliminary data.</text>
</comment>